<comment type="similarity">
    <text evidence="10 12">Belongs to the ApbE family.</text>
</comment>
<keyword evidence="12" id="KW-0997">Cell inner membrane</keyword>
<keyword evidence="12" id="KW-0472">Membrane</keyword>
<dbReference type="PANTHER" id="PTHR30040">
    <property type="entry name" value="THIAMINE BIOSYNTHESIS LIPOPROTEIN APBE"/>
    <property type="match status" value="1"/>
</dbReference>
<evidence type="ECO:0000313" key="13">
    <source>
        <dbReference type="EMBL" id="HIW11182.1"/>
    </source>
</evidence>
<reference evidence="13" key="2">
    <citation type="submission" date="2021-04" db="EMBL/GenBank/DDBJ databases">
        <authorList>
            <person name="Gilroy R."/>
        </authorList>
    </citation>
    <scope>NUCLEOTIDE SEQUENCE</scope>
    <source>
        <strain evidence="13">ChiBcec15-1070</strain>
    </source>
</reference>
<evidence type="ECO:0000256" key="10">
    <source>
        <dbReference type="PIRNR" id="PIRNR006268"/>
    </source>
</evidence>
<comment type="catalytic activity">
    <reaction evidence="9 10 12">
        <text>L-threonyl-[protein] + FAD = FMN-L-threonyl-[protein] + AMP + H(+)</text>
        <dbReference type="Rhea" id="RHEA:36847"/>
        <dbReference type="Rhea" id="RHEA-COMP:11060"/>
        <dbReference type="Rhea" id="RHEA-COMP:11061"/>
        <dbReference type="ChEBI" id="CHEBI:15378"/>
        <dbReference type="ChEBI" id="CHEBI:30013"/>
        <dbReference type="ChEBI" id="CHEBI:57692"/>
        <dbReference type="ChEBI" id="CHEBI:74257"/>
        <dbReference type="ChEBI" id="CHEBI:456215"/>
        <dbReference type="EC" id="2.7.1.180"/>
    </reaction>
</comment>
<dbReference type="EC" id="2.7.1.180" evidence="1 10"/>
<dbReference type="InterPro" id="IPR024932">
    <property type="entry name" value="ApbE"/>
</dbReference>
<dbReference type="GO" id="GO:0046872">
    <property type="term" value="F:metal ion binding"/>
    <property type="evidence" value="ECO:0007669"/>
    <property type="project" value="UniProtKB-UniRule"/>
</dbReference>
<dbReference type="Pfam" id="PF02424">
    <property type="entry name" value="ApbE"/>
    <property type="match status" value="1"/>
</dbReference>
<comment type="caution">
    <text evidence="13">The sequence shown here is derived from an EMBL/GenBank/DDBJ whole genome shotgun (WGS) entry which is preliminary data.</text>
</comment>
<evidence type="ECO:0000256" key="12">
    <source>
        <dbReference type="RuleBase" id="RU363002"/>
    </source>
</evidence>
<keyword evidence="12" id="KW-1003">Cell membrane</keyword>
<comment type="subcellular location">
    <subcellularLocation>
        <location evidence="12">Cell inner membrane</location>
        <topology evidence="12">Lipid-anchor</topology>
        <orientation evidence="12">Periplasmic side</orientation>
    </subcellularLocation>
</comment>
<gene>
    <name evidence="13" type="ORF">H9888_06770</name>
</gene>
<feature type="binding site" evidence="11">
    <location>
        <position position="169"/>
    </location>
    <ligand>
        <name>Mg(2+)</name>
        <dbReference type="ChEBI" id="CHEBI:18420"/>
    </ligand>
</feature>
<keyword evidence="6 10" id="KW-0274">FAD</keyword>
<dbReference type="Proteomes" id="UP000823926">
    <property type="component" value="Unassembled WGS sequence"/>
</dbReference>
<protein>
    <recommendedName>
        <fullName evidence="2 10">FAD:protein FMN transferase</fullName>
        <ecNumber evidence="1 10">2.7.1.180</ecNumber>
    </recommendedName>
    <alternativeName>
        <fullName evidence="8 10">Flavin transferase</fullName>
    </alternativeName>
</protein>
<keyword evidence="12" id="KW-0449">Lipoprotein</keyword>
<keyword evidence="5 10" id="KW-0479">Metal-binding</keyword>
<dbReference type="Gene3D" id="3.10.520.10">
    <property type="entry name" value="ApbE-like domains"/>
    <property type="match status" value="1"/>
</dbReference>
<evidence type="ECO:0000256" key="11">
    <source>
        <dbReference type="PIRSR" id="PIRSR006268-2"/>
    </source>
</evidence>
<evidence type="ECO:0000256" key="1">
    <source>
        <dbReference type="ARBA" id="ARBA00011955"/>
    </source>
</evidence>
<evidence type="ECO:0000256" key="4">
    <source>
        <dbReference type="ARBA" id="ARBA00022679"/>
    </source>
</evidence>
<dbReference type="GO" id="GO:0016740">
    <property type="term" value="F:transferase activity"/>
    <property type="evidence" value="ECO:0007669"/>
    <property type="project" value="UniProtKB-UniRule"/>
</dbReference>
<evidence type="ECO:0000256" key="6">
    <source>
        <dbReference type="ARBA" id="ARBA00022827"/>
    </source>
</evidence>
<keyword evidence="4 10" id="KW-0808">Transferase</keyword>
<evidence type="ECO:0000256" key="3">
    <source>
        <dbReference type="ARBA" id="ARBA00022630"/>
    </source>
</evidence>
<reference evidence="13" key="1">
    <citation type="journal article" date="2021" name="PeerJ">
        <title>Extensive microbial diversity within the chicken gut microbiome revealed by metagenomics and culture.</title>
        <authorList>
            <person name="Gilroy R."/>
            <person name="Ravi A."/>
            <person name="Getino M."/>
            <person name="Pursley I."/>
            <person name="Horton D.L."/>
            <person name="Alikhan N.F."/>
            <person name="Baker D."/>
            <person name="Gharbi K."/>
            <person name="Hall N."/>
            <person name="Watson M."/>
            <person name="Adriaenssens E.M."/>
            <person name="Foster-Nyarko E."/>
            <person name="Jarju S."/>
            <person name="Secka A."/>
            <person name="Antonio M."/>
            <person name="Oren A."/>
            <person name="Chaudhuri R.R."/>
            <person name="La Ragione R."/>
            <person name="Hildebrand F."/>
            <person name="Pallen M.J."/>
        </authorList>
    </citation>
    <scope>NUCLEOTIDE SEQUENCE</scope>
    <source>
        <strain evidence="13">ChiBcec15-1070</strain>
    </source>
</reference>
<feature type="binding site" evidence="11">
    <location>
        <position position="288"/>
    </location>
    <ligand>
        <name>Mg(2+)</name>
        <dbReference type="ChEBI" id="CHEBI:18420"/>
    </ligand>
</feature>
<evidence type="ECO:0000256" key="2">
    <source>
        <dbReference type="ARBA" id="ARBA00016337"/>
    </source>
</evidence>
<dbReference type="GO" id="GO:0005886">
    <property type="term" value="C:plasma membrane"/>
    <property type="evidence" value="ECO:0007669"/>
    <property type="project" value="UniProtKB-SubCell"/>
</dbReference>
<evidence type="ECO:0000256" key="9">
    <source>
        <dbReference type="ARBA" id="ARBA00048540"/>
    </source>
</evidence>
<comment type="cofactor">
    <cofactor evidence="11">
        <name>Mg(2+)</name>
        <dbReference type="ChEBI" id="CHEBI:18420"/>
    </cofactor>
    <cofactor evidence="11">
        <name>Mn(2+)</name>
        <dbReference type="ChEBI" id="CHEBI:29035"/>
    </cofactor>
    <text evidence="11">Magnesium. Can also use manganese.</text>
</comment>
<name>A0A9D1QDH2_9BACT</name>
<keyword evidence="7 10" id="KW-0460">Magnesium</keyword>
<dbReference type="EMBL" id="DXHL01000032">
    <property type="protein sequence ID" value="HIW11182.1"/>
    <property type="molecule type" value="Genomic_DNA"/>
</dbReference>
<dbReference type="PROSITE" id="PS51257">
    <property type="entry name" value="PROKAR_LIPOPROTEIN"/>
    <property type="match status" value="1"/>
</dbReference>
<accession>A0A9D1QDH2</accession>
<evidence type="ECO:0000313" key="14">
    <source>
        <dbReference type="Proteomes" id="UP000823926"/>
    </source>
</evidence>
<comment type="function">
    <text evidence="12">Flavin transferase that catalyzes the transfer of the FMN moiety of FAD and its covalent binding to the hydroxyl group of a threonine residue in a target flavoprotein.</text>
</comment>
<proteinExistence type="inferred from homology"/>
<dbReference type="InterPro" id="IPR003374">
    <property type="entry name" value="ApbE-like_sf"/>
</dbReference>
<keyword evidence="3 10" id="KW-0285">Flavoprotein</keyword>
<dbReference type="PANTHER" id="PTHR30040:SF2">
    <property type="entry name" value="FAD:PROTEIN FMN TRANSFERASE"/>
    <property type="match status" value="1"/>
</dbReference>
<evidence type="ECO:0000256" key="5">
    <source>
        <dbReference type="ARBA" id="ARBA00022723"/>
    </source>
</evidence>
<feature type="binding site" evidence="11">
    <location>
        <position position="292"/>
    </location>
    <ligand>
        <name>Mg(2+)</name>
        <dbReference type="ChEBI" id="CHEBI:18420"/>
    </ligand>
</feature>
<organism evidence="13 14">
    <name type="scientific">Candidatus Rikenella faecigallinarum</name>
    <dbReference type="NCBI Taxonomy" id="2838745"/>
    <lineage>
        <taxon>Bacteria</taxon>
        <taxon>Pseudomonadati</taxon>
        <taxon>Bacteroidota</taxon>
        <taxon>Bacteroidia</taxon>
        <taxon>Bacteroidales</taxon>
        <taxon>Rikenellaceae</taxon>
        <taxon>Rikenella</taxon>
    </lineage>
</organism>
<dbReference type="PIRSF" id="PIRSF006268">
    <property type="entry name" value="ApbE"/>
    <property type="match status" value="1"/>
</dbReference>
<evidence type="ECO:0000256" key="7">
    <source>
        <dbReference type="ARBA" id="ARBA00022842"/>
    </source>
</evidence>
<evidence type="ECO:0000256" key="8">
    <source>
        <dbReference type="ARBA" id="ARBA00031306"/>
    </source>
</evidence>
<sequence length="339" mass="37619">MKRFLSHLFLTGILLYGVTSCDSRRAAYTTVDGFTQGSTYHIVYNDPQGRDLRTSIEELLEDFDNSLSVYNPSSLLTRLNENDTTARPDAWFTECLKLSRQISEDTKGAFDVTLRPLIAAYRIGTEDTPHLLSQHEIDSIRVFTGYQKVRIDNGRLVKADPRMALDFNAIAQGYTADLMGRMFDSLGIPDYMVEIGGEILCRGKNPSGGEWRVGIDRPVEGNMVPGEDLQTILTLTDRGLVTSGNYRKFAYDENGNKVTHTIDPHTLRPAAHNLLSATIIAPTSAVADGYATACMVIGLEKSKELLARHPELEGYLVYSLPDGSMGVYTTPNIQKRVVK</sequence>
<dbReference type="SUPFAM" id="SSF143631">
    <property type="entry name" value="ApbE-like"/>
    <property type="match status" value="1"/>
</dbReference>
<dbReference type="AlphaFoldDB" id="A0A9D1QDH2"/>